<organism evidence="1 2">
    <name type="scientific">Friedmanniomyces endolithicus</name>
    <dbReference type="NCBI Taxonomy" id="329885"/>
    <lineage>
        <taxon>Eukaryota</taxon>
        <taxon>Fungi</taxon>
        <taxon>Dikarya</taxon>
        <taxon>Ascomycota</taxon>
        <taxon>Pezizomycotina</taxon>
        <taxon>Dothideomycetes</taxon>
        <taxon>Dothideomycetidae</taxon>
        <taxon>Mycosphaerellales</taxon>
        <taxon>Teratosphaeriaceae</taxon>
        <taxon>Friedmanniomyces</taxon>
    </lineage>
</organism>
<dbReference type="EMBL" id="NAJP01000187">
    <property type="protein sequence ID" value="TKA24272.1"/>
    <property type="molecule type" value="Genomic_DNA"/>
</dbReference>
<name>A0A4U0TQZ1_9PEZI</name>
<sequence length="122" mass="12935">MIETSAGPRADQQRSRAWTELDLTSGPCALAARARMLVQAATLSNKVAAVAGNPAGSDAGKPSGFRRVGIRTLAQTLEQLYALHVSPSTAHASNVKRRVDNPENCILSRQAFAASPEEHPCI</sequence>
<reference evidence="1 2" key="1">
    <citation type="submission" date="2017-03" db="EMBL/GenBank/DDBJ databases">
        <title>Genomes of endolithic fungi from Antarctica.</title>
        <authorList>
            <person name="Coleine C."/>
            <person name="Masonjones S."/>
            <person name="Stajich J.E."/>
        </authorList>
    </citation>
    <scope>NUCLEOTIDE SEQUENCE [LARGE SCALE GENOMIC DNA]</scope>
    <source>
        <strain evidence="1 2">CCFEE 5311</strain>
    </source>
</reference>
<dbReference type="AlphaFoldDB" id="A0A4U0TQZ1"/>
<gene>
    <name evidence="1" type="ORF">B0A54_17660</name>
</gene>
<evidence type="ECO:0000313" key="2">
    <source>
        <dbReference type="Proteomes" id="UP000310066"/>
    </source>
</evidence>
<evidence type="ECO:0000313" key="1">
    <source>
        <dbReference type="EMBL" id="TKA24272.1"/>
    </source>
</evidence>
<accession>A0A4U0TQZ1</accession>
<dbReference type="Proteomes" id="UP000310066">
    <property type="component" value="Unassembled WGS sequence"/>
</dbReference>
<proteinExistence type="predicted"/>
<comment type="caution">
    <text evidence="1">The sequence shown here is derived from an EMBL/GenBank/DDBJ whole genome shotgun (WGS) entry which is preliminary data.</text>
</comment>
<protein>
    <submittedName>
        <fullName evidence="1">Uncharacterized protein</fullName>
    </submittedName>
</protein>